<evidence type="ECO:0000259" key="4">
    <source>
        <dbReference type="PROSITE" id="PS51379"/>
    </source>
</evidence>
<dbReference type="Proteomes" id="UP000007880">
    <property type="component" value="Chromosome"/>
</dbReference>
<dbReference type="Gene3D" id="1.10.1060.10">
    <property type="entry name" value="Alpha-helical ferredoxin"/>
    <property type="match status" value="1"/>
</dbReference>
<dbReference type="GO" id="GO:0046872">
    <property type="term" value="F:metal ion binding"/>
    <property type="evidence" value="ECO:0007669"/>
    <property type="project" value="UniProtKB-KW"/>
</dbReference>
<evidence type="ECO:0000256" key="1">
    <source>
        <dbReference type="ARBA" id="ARBA00022723"/>
    </source>
</evidence>
<dbReference type="InterPro" id="IPR017896">
    <property type="entry name" value="4Fe4S_Fe-S-bd"/>
</dbReference>
<dbReference type="eggNOG" id="COG0247">
    <property type="taxonomic scope" value="Bacteria"/>
</dbReference>
<dbReference type="GO" id="GO:0051536">
    <property type="term" value="F:iron-sulfur cluster binding"/>
    <property type="evidence" value="ECO:0007669"/>
    <property type="project" value="UniProtKB-KW"/>
</dbReference>
<evidence type="ECO:0000256" key="3">
    <source>
        <dbReference type="ARBA" id="ARBA00023014"/>
    </source>
</evidence>
<reference evidence="5 6" key="1">
    <citation type="submission" date="2012-02" db="EMBL/GenBank/DDBJ databases">
        <title>Complete genome sequence of Caldilinea aerophila DSM 14535 (= NBRC 102666).</title>
        <authorList>
            <person name="Oguchi A."/>
            <person name="Hosoyama A."/>
            <person name="Sekine M."/>
            <person name="Fukai R."/>
            <person name="Kato Y."/>
            <person name="Nakamura S."/>
            <person name="Hanada S."/>
            <person name="Yamazaki S."/>
            <person name="Fujita N."/>
        </authorList>
    </citation>
    <scope>NUCLEOTIDE SEQUENCE [LARGE SCALE GENOMIC DNA]</scope>
    <source>
        <strain evidence="6">DSM 14535 / JCM 11387 / NBRC 104270 / STL-6-O1</strain>
    </source>
</reference>
<dbReference type="PANTHER" id="PTHR32479:SF17">
    <property type="entry name" value="GLYCOLATE OXIDASE IRON-SULFUR SUBUNIT"/>
    <property type="match status" value="1"/>
</dbReference>
<name>I0I0F3_CALAS</name>
<keyword evidence="6" id="KW-1185">Reference proteome</keyword>
<dbReference type="SUPFAM" id="SSF46548">
    <property type="entry name" value="alpha-helical ferredoxin"/>
    <property type="match status" value="1"/>
</dbReference>
<dbReference type="KEGG" id="cap:CLDAP_07010"/>
<feature type="domain" description="4Fe-4S ferredoxin-type" evidence="4">
    <location>
        <begin position="10"/>
        <end position="40"/>
    </location>
</feature>
<dbReference type="STRING" id="926550.CLDAP_07010"/>
<evidence type="ECO:0000313" key="6">
    <source>
        <dbReference type="Proteomes" id="UP000007880"/>
    </source>
</evidence>
<gene>
    <name evidence="5" type="ordered locus">CLDAP_07010</name>
</gene>
<evidence type="ECO:0000256" key="2">
    <source>
        <dbReference type="ARBA" id="ARBA00023004"/>
    </source>
</evidence>
<keyword evidence="3" id="KW-0411">Iron-sulfur</keyword>
<keyword evidence="2" id="KW-0408">Iron</keyword>
<proteinExistence type="predicted"/>
<dbReference type="EMBL" id="AP012337">
    <property type="protein sequence ID" value="BAL98740.1"/>
    <property type="molecule type" value="Genomic_DNA"/>
</dbReference>
<dbReference type="AlphaFoldDB" id="I0I0F3"/>
<sequence length="67" mass="7579">MAAIELLNQPDFRRRLDQCIHCGLCLPACPTYAVNQLETDSPRGRIALMRAAAEGRIELERVMHFVP</sequence>
<dbReference type="PROSITE" id="PS00198">
    <property type="entry name" value="4FE4S_FER_1"/>
    <property type="match status" value="1"/>
</dbReference>
<dbReference type="PROSITE" id="PS51379">
    <property type="entry name" value="4FE4S_FER_2"/>
    <property type="match status" value="1"/>
</dbReference>
<dbReference type="RefSeq" id="WP_014431981.1">
    <property type="nucleotide sequence ID" value="NC_017079.1"/>
</dbReference>
<dbReference type="PANTHER" id="PTHR32479">
    <property type="entry name" value="GLYCOLATE OXIDASE IRON-SULFUR SUBUNIT"/>
    <property type="match status" value="1"/>
</dbReference>
<keyword evidence="1" id="KW-0479">Metal-binding</keyword>
<organism evidence="5 6">
    <name type="scientific">Caldilinea aerophila (strain DSM 14535 / JCM 11387 / NBRC 104270 / STL-6-O1)</name>
    <dbReference type="NCBI Taxonomy" id="926550"/>
    <lineage>
        <taxon>Bacteria</taxon>
        <taxon>Bacillati</taxon>
        <taxon>Chloroflexota</taxon>
        <taxon>Caldilineae</taxon>
        <taxon>Caldilineales</taxon>
        <taxon>Caldilineaceae</taxon>
        <taxon>Caldilinea</taxon>
    </lineage>
</organism>
<accession>I0I0F3</accession>
<dbReference type="InterPro" id="IPR009051">
    <property type="entry name" value="Helical_ferredxn"/>
</dbReference>
<evidence type="ECO:0000313" key="5">
    <source>
        <dbReference type="EMBL" id="BAL98740.1"/>
    </source>
</evidence>
<protein>
    <recommendedName>
        <fullName evidence="4">4Fe-4S ferredoxin-type domain-containing protein</fullName>
    </recommendedName>
</protein>
<dbReference type="HOGENOM" id="CLU_2804314_0_0_0"/>
<dbReference type="Pfam" id="PF13183">
    <property type="entry name" value="Fer4_8"/>
    <property type="match status" value="1"/>
</dbReference>
<dbReference type="InterPro" id="IPR017900">
    <property type="entry name" value="4Fe4S_Fe_S_CS"/>
</dbReference>